<keyword evidence="1" id="KW-0732">Signal</keyword>
<reference evidence="5 6" key="1">
    <citation type="submission" date="2024-08" db="EMBL/GenBank/DDBJ databases">
        <title>Whole-genome sequencing of halo(alkali)philic microorganisms from hypersaline lakes.</title>
        <authorList>
            <person name="Sorokin D.Y."/>
            <person name="Merkel A.Y."/>
            <person name="Messina E."/>
            <person name="Yakimov M."/>
        </authorList>
    </citation>
    <scope>NUCLEOTIDE SEQUENCE [LARGE SCALE GENOMIC DNA]</scope>
    <source>
        <strain evidence="5 6">AB-hyl4</strain>
    </source>
</reference>
<dbReference type="PANTHER" id="PTHR39210:SF1">
    <property type="entry name" value="HEPARIN-SULFATE LYASE"/>
    <property type="match status" value="1"/>
</dbReference>
<dbReference type="Gene3D" id="2.70.98.70">
    <property type="match status" value="1"/>
</dbReference>
<comment type="caution">
    <text evidence="5">The sequence shown here is derived from an EMBL/GenBank/DDBJ whole genome shotgun (WGS) entry which is preliminary data.</text>
</comment>
<organism evidence="5 6">
    <name type="scientific">Natronomicrosphaera hydrolytica</name>
    <dbReference type="NCBI Taxonomy" id="3242702"/>
    <lineage>
        <taxon>Bacteria</taxon>
        <taxon>Pseudomonadati</taxon>
        <taxon>Planctomycetota</taxon>
        <taxon>Phycisphaerae</taxon>
        <taxon>Phycisphaerales</taxon>
        <taxon>Phycisphaeraceae</taxon>
        <taxon>Natronomicrosphaera</taxon>
    </lineage>
</organism>
<keyword evidence="3" id="KW-0456">Lyase</keyword>
<accession>A0ABV4U790</accession>
<dbReference type="InterPro" id="IPR012480">
    <property type="entry name" value="Hepar_II_III_C"/>
</dbReference>
<protein>
    <submittedName>
        <fullName evidence="5">Heparinase II/III family protein</fullName>
    </submittedName>
</protein>
<dbReference type="Pfam" id="PF07940">
    <property type="entry name" value="Hepar_II_III_C"/>
    <property type="match status" value="1"/>
</dbReference>
<evidence type="ECO:0000256" key="3">
    <source>
        <dbReference type="ARBA" id="ARBA00023239"/>
    </source>
</evidence>
<keyword evidence="6" id="KW-1185">Reference proteome</keyword>
<proteinExistence type="predicted"/>
<dbReference type="RefSeq" id="WP_425345773.1">
    <property type="nucleotide sequence ID" value="NZ_JBGUBD010000006.1"/>
</dbReference>
<dbReference type="EMBL" id="JBGUBD010000006">
    <property type="protein sequence ID" value="MFA9478848.1"/>
    <property type="molecule type" value="Genomic_DNA"/>
</dbReference>
<feature type="domain" description="Heparinase II/III-like C-terminal" evidence="4">
    <location>
        <begin position="28"/>
        <end position="226"/>
    </location>
</feature>
<evidence type="ECO:0000313" key="6">
    <source>
        <dbReference type="Proteomes" id="UP001575105"/>
    </source>
</evidence>
<evidence type="ECO:0000259" key="4">
    <source>
        <dbReference type="Pfam" id="PF07940"/>
    </source>
</evidence>
<gene>
    <name evidence="5" type="ORF">ACERK3_11140</name>
</gene>
<evidence type="ECO:0000256" key="2">
    <source>
        <dbReference type="ARBA" id="ARBA00022764"/>
    </source>
</evidence>
<keyword evidence="2" id="KW-0574">Periplasm</keyword>
<evidence type="ECO:0000256" key="1">
    <source>
        <dbReference type="ARBA" id="ARBA00022729"/>
    </source>
</evidence>
<dbReference type="Proteomes" id="UP001575105">
    <property type="component" value="Unassembled WGS sequence"/>
</dbReference>
<evidence type="ECO:0000313" key="5">
    <source>
        <dbReference type="EMBL" id="MFA9478848.1"/>
    </source>
</evidence>
<name>A0ABV4U790_9BACT</name>
<sequence length="332" mass="37466">MADDDALPEPTAPADLNWPRVQTFDNGVAVLRSGWTMANDVVLGIRSGGAARTGYSHDVPNRNAIALFVDGEYMIAVPGRASYRSPLRREWDWRTTSQNTITLDERNQVRERQAEIIRTHEDEMLMYLVSDATGSYFDDPELVSRHVLFVRDATYILIWDEIKLRQEASVQWQMHFANYDDQGEIEPYGDGQWRFTRPGGSLRLWLAGTETDEPTVSDGIMHTGYSYSPGGPNEGEWGSSFKLQATTSSARRATEYVTVVVPRSEQPPGSTIRIQKHNDEGATRLTVHGDGWRDELRLISETARKANGAAGHIEYVHYSEGEPVYRSMLPER</sequence>
<dbReference type="PANTHER" id="PTHR39210">
    <property type="entry name" value="HEPARIN-SULFATE LYASE"/>
    <property type="match status" value="1"/>
</dbReference>